<proteinExistence type="predicted"/>
<reference evidence="1" key="2">
    <citation type="journal article" date="2003" name="Plasmid">
        <title>Bacillus subtilis soil isolates: plasmid replicon analysis and construction of a new theta-replicating vector.</title>
        <authorList>
            <person name="Titok M.A."/>
            <person name="Chapuis J."/>
            <person name="Selezneva Y.V."/>
            <person name="Lagodich A.V."/>
            <person name="Prokulevich V.A."/>
            <person name="Ehrlich S.D."/>
            <person name="Janniere L."/>
        </authorList>
    </citation>
    <scope>NUCLEOTIDE SEQUENCE</scope>
    <source>
        <strain evidence="1">72</strain>
        <plasmid evidence="1">pBS72</plasmid>
    </source>
</reference>
<protein>
    <submittedName>
        <fullName evidence="1">Uncharacterized protein</fullName>
    </submittedName>
</protein>
<evidence type="ECO:0000313" key="1">
    <source>
        <dbReference type="EMBL" id="APB62355.1"/>
    </source>
</evidence>
<dbReference type="EMBL" id="KX711616">
    <property type="protein sequence ID" value="APB62355.1"/>
    <property type="molecule type" value="Genomic_DNA"/>
</dbReference>
<name>A0A1J0AKT3_BACIU</name>
<geneLocation type="plasmid" evidence="1">
    <name>pBS72</name>
</geneLocation>
<reference evidence="1" key="5">
    <citation type="submission" date="2016-08" db="EMBL/GenBank/DDBJ databases">
        <authorList>
            <person name="Satsunkevich N.E."/>
            <person name="Valentovich L.N."/>
            <person name="Kolomiets E.I."/>
            <person name="Titok M.A."/>
        </authorList>
    </citation>
    <scope>NUCLEOTIDE SEQUENCE</scope>
    <source>
        <strain evidence="1">72</strain>
        <plasmid evidence="1">pBS72</plasmid>
    </source>
</reference>
<dbReference type="RefSeq" id="WP_172688842.1">
    <property type="nucleotide sequence ID" value="NZ_KX711616.1"/>
</dbReference>
<reference evidence="1" key="4">
    <citation type="journal article" date="2006" name="Microbiology">
        <title>The replicative polymerases PolC and DnaE are required for theta replication of the Bacillus subtilis plasmid pBS72.</title>
        <authorList>
            <person name="Titok M."/>
            <person name="Suski C."/>
            <person name="Dalmais B."/>
            <person name="Ehrlich S.D."/>
            <person name="Janniere L."/>
        </authorList>
    </citation>
    <scope>NUCLEOTIDE SEQUENCE</scope>
    <source>
        <strain evidence="1">72</strain>
        <plasmid evidence="1">pBS72</plasmid>
    </source>
</reference>
<dbReference type="AlphaFoldDB" id="A0A1J0AKT3"/>
<sequence length="224" mass="26043">MEIVIKIGNESIKDAFEKCGIPFTRENREKLDTNQVTDLIYSYAYDSLEYVIEDADPDTFISQKQYDQIVGSFSLDQFHCIADYEFREVAPEEFKHMAFIDALHEFKHNSLVDFGDIDSAGEVFCHFLDGVLDNFLIENGYFTDDEIIESTPRWITYEDEHRLEFECRIVSEFERNNKKAFFKVEYTFSITDIESEKAFQTALSAIEDSIKPQIIGVYQNGSNS</sequence>
<keyword evidence="1" id="KW-0614">Plasmid</keyword>
<reference evidence="1" key="1">
    <citation type="journal article" date="2002" name="Mikrobiologiia">
        <title>Soil strain of Bacillus subtilis harboring a large plasmid that mediates high-frequency conjugal mobilization.</title>
        <authorList>
            <person name="Lotareva O.V."/>
            <person name="Poluektova E.U."/>
            <person name="Titok M.A."/>
            <person name="Prozorov A.A."/>
        </authorList>
    </citation>
    <scope>NUCLEOTIDE SEQUENCE</scope>
    <source>
        <strain evidence="1">72</strain>
        <plasmid evidence="1">pBS72</plasmid>
    </source>
</reference>
<reference evidence="1" key="3">
    <citation type="journal article" date="2004" name="Mol. Biol. (Mosk.)">
        <title>The replication system of plasmids from Bacillus subtilis environmental isolates.</title>
        <authorList>
            <person name="Lagodich A.V."/>
            <person name="Shtaniuk Iu.V."/>
            <person name="Prozorov A.A."/>
            <person name="Titok M.A."/>
        </authorList>
    </citation>
    <scope>NUCLEOTIDE SEQUENCE</scope>
    <source>
        <strain evidence="1">72</strain>
        <plasmid evidence="1">pBS72</plasmid>
    </source>
</reference>
<gene>
    <name evidence="1" type="ORF">pBS72_0860</name>
</gene>
<organism evidence="1">
    <name type="scientific">Bacillus subtilis</name>
    <dbReference type="NCBI Taxonomy" id="1423"/>
    <lineage>
        <taxon>Bacteria</taxon>
        <taxon>Bacillati</taxon>
        <taxon>Bacillota</taxon>
        <taxon>Bacilli</taxon>
        <taxon>Bacillales</taxon>
        <taxon>Bacillaceae</taxon>
        <taxon>Bacillus</taxon>
    </lineage>
</organism>
<accession>A0A1J0AKT3</accession>